<reference evidence="1 2" key="1">
    <citation type="submission" date="2020-07" db="EMBL/GenBank/DDBJ databases">
        <title>Roseicoccus Jingziensis gen. nov., sp. nov., isolated from coastal seawater.</title>
        <authorList>
            <person name="Feng X."/>
        </authorList>
    </citation>
    <scope>NUCLEOTIDE SEQUENCE [LARGE SCALE GENOMIC DNA]</scope>
    <source>
        <strain evidence="1 2">N1E253</strain>
    </source>
</reference>
<dbReference type="SUPFAM" id="SSF48371">
    <property type="entry name" value="ARM repeat"/>
    <property type="match status" value="1"/>
</dbReference>
<dbReference type="Gene3D" id="1.25.10.10">
    <property type="entry name" value="Leucine-rich Repeat Variant"/>
    <property type="match status" value="1"/>
</dbReference>
<dbReference type="InterPro" id="IPR011989">
    <property type="entry name" value="ARM-like"/>
</dbReference>
<dbReference type="InterPro" id="IPR016024">
    <property type="entry name" value="ARM-type_fold"/>
</dbReference>
<accession>A0A851GG83</accession>
<dbReference type="EMBL" id="JACBAZ010000001">
    <property type="protein sequence ID" value="NWK54275.1"/>
    <property type="molecule type" value="Genomic_DNA"/>
</dbReference>
<evidence type="ECO:0000313" key="1">
    <source>
        <dbReference type="EMBL" id="NWK54275.1"/>
    </source>
</evidence>
<dbReference type="AlphaFoldDB" id="A0A851GG83"/>
<name>A0A851GG83_9BACT</name>
<evidence type="ECO:0000313" key="2">
    <source>
        <dbReference type="Proteomes" id="UP000557872"/>
    </source>
</evidence>
<organism evidence="1 2">
    <name type="scientific">Oceaniferula marina</name>
    <dbReference type="NCBI Taxonomy" id="2748318"/>
    <lineage>
        <taxon>Bacteria</taxon>
        <taxon>Pseudomonadati</taxon>
        <taxon>Verrucomicrobiota</taxon>
        <taxon>Verrucomicrobiia</taxon>
        <taxon>Verrucomicrobiales</taxon>
        <taxon>Verrucomicrobiaceae</taxon>
        <taxon>Oceaniferula</taxon>
    </lineage>
</organism>
<keyword evidence="2" id="KW-1185">Reference proteome</keyword>
<protein>
    <submittedName>
        <fullName evidence="1">Uncharacterized protein</fullName>
    </submittedName>
</protein>
<sequence>MADSLWMRLRKVDWKQYDEVSETPTSPSTSAKSIPRLLEQLASRKEARAMKASHALWVMFCRGDKPSPPASVTPTLPFLCEILQISSPGVQCEILDILNHLAEVQESNDQRPQTVRNALSKNKHIISRLCRNKDDMVADKATQLIEKL</sequence>
<dbReference type="RefSeq" id="WP_178930813.1">
    <property type="nucleotide sequence ID" value="NZ_JACBAZ010000001.1"/>
</dbReference>
<gene>
    <name evidence="1" type="ORF">HW115_01535</name>
</gene>
<dbReference type="Proteomes" id="UP000557872">
    <property type="component" value="Unassembled WGS sequence"/>
</dbReference>
<proteinExistence type="predicted"/>
<comment type="caution">
    <text evidence="1">The sequence shown here is derived from an EMBL/GenBank/DDBJ whole genome shotgun (WGS) entry which is preliminary data.</text>
</comment>